<dbReference type="Proteomes" id="UP000008207">
    <property type="component" value="Chromosome"/>
</dbReference>
<evidence type="ECO:0000256" key="1">
    <source>
        <dbReference type="SAM" id="MobiDB-lite"/>
    </source>
</evidence>
<sequence>MSDNDAEAQRERARALRNQIAELTGKAKPGVPADAGQDAGGRRDAPRVHPSSPRDFVERRMRELDRERGGGKDK</sequence>
<evidence type="ECO:0000313" key="3">
    <source>
        <dbReference type="Proteomes" id="UP000008207"/>
    </source>
</evidence>
<evidence type="ECO:0000313" key="2">
    <source>
        <dbReference type="EMBL" id="ACL58667.1"/>
    </source>
</evidence>
<feature type="compositionally biased region" description="Basic and acidic residues" evidence="1">
    <location>
        <begin position="55"/>
        <end position="74"/>
    </location>
</feature>
<feature type="region of interest" description="Disordered" evidence="1">
    <location>
        <begin position="1"/>
        <end position="74"/>
    </location>
</feature>
<keyword evidence="3" id="KW-1185">Reference proteome</keyword>
<accession>B8IRC7</accession>
<gene>
    <name evidence="2" type="ordered locus">Mnod_3761</name>
</gene>
<protein>
    <submittedName>
        <fullName evidence="2">Uncharacterized protein</fullName>
    </submittedName>
</protein>
<reference evidence="2 3" key="1">
    <citation type="submission" date="2009-01" db="EMBL/GenBank/DDBJ databases">
        <title>Complete sequence of chromosome of Methylobacterium nodulans ORS 2060.</title>
        <authorList>
            <consortium name="US DOE Joint Genome Institute"/>
            <person name="Lucas S."/>
            <person name="Copeland A."/>
            <person name="Lapidus A."/>
            <person name="Glavina del Rio T."/>
            <person name="Dalin E."/>
            <person name="Tice H."/>
            <person name="Bruce D."/>
            <person name="Goodwin L."/>
            <person name="Pitluck S."/>
            <person name="Sims D."/>
            <person name="Brettin T."/>
            <person name="Detter J.C."/>
            <person name="Han C."/>
            <person name="Larimer F."/>
            <person name="Land M."/>
            <person name="Hauser L."/>
            <person name="Kyrpides N."/>
            <person name="Ivanova N."/>
            <person name="Marx C.J."/>
            <person name="Richardson P."/>
        </authorList>
    </citation>
    <scope>NUCLEOTIDE SEQUENCE [LARGE SCALE GENOMIC DNA]</scope>
    <source>
        <strain evidence="3">LMG 21967 / CNCM I-2342 / ORS 2060</strain>
    </source>
</reference>
<dbReference type="KEGG" id="mno:Mnod_3761"/>
<organism evidence="2 3">
    <name type="scientific">Methylobacterium nodulans (strain LMG 21967 / CNCM I-2342 / ORS 2060)</name>
    <dbReference type="NCBI Taxonomy" id="460265"/>
    <lineage>
        <taxon>Bacteria</taxon>
        <taxon>Pseudomonadati</taxon>
        <taxon>Pseudomonadota</taxon>
        <taxon>Alphaproteobacteria</taxon>
        <taxon>Hyphomicrobiales</taxon>
        <taxon>Methylobacteriaceae</taxon>
        <taxon>Methylobacterium</taxon>
    </lineage>
</organism>
<name>B8IRC7_METNO</name>
<proteinExistence type="predicted"/>
<dbReference type="RefSeq" id="WP_015930323.1">
    <property type="nucleotide sequence ID" value="NC_011894.1"/>
</dbReference>
<dbReference type="EMBL" id="CP001349">
    <property type="protein sequence ID" value="ACL58667.1"/>
    <property type="molecule type" value="Genomic_DNA"/>
</dbReference>
<dbReference type="HOGENOM" id="CLU_2683631_0_0_5"/>
<dbReference type="AlphaFoldDB" id="B8IRC7"/>